<sequence length="1072" mass="125102">MESKFTFLLPTYEELFQFATVAEKLYFVDPSSSIAKSRLVAEKLIRFIAAFEELEVVDMKQVDIINFLKYYNILPDQVKNLFHFIRKSGNTASHEGIGTKEEALSTLESIYKLLVWFFETYENDFIADKTYIPLQPTENKEEIEELNKKLEGLTITIQQYEEKIRNFNISEEQKASRRKLAEQKADKIQWSEKETRIQLIDPQLRDAGWECDTETVNYKTHKTLPEKNRNMAIAEWPCKGGYVDYALFVGTKLYAVVEAKRFGTDISTDLYQSKVYAENIVIKEEVNNLGIWEDYKVPFAFSTNGRAYFEQLRTKSGIWFQDIRISTNRSRPLRGWYSPKGLEELFERDIHLANQKLQDSNPDYLTSKNGLNLYYYQLDAINAVEDKIINQPEEQKALIVMATGTGKTRTINGLIYRLIKANRFERILFLTDRRLLSKQAIDSIKENKIELMESFSGIYKLEELKIARPDSETRLHFATVQSMVKRLFYSDEPPLTVDAYDCIIVDEAHRGYNLDKELDDDELLFKNEEDYFSQYKRVLEYFDAYRIGLTATPALHTTQVFGMPTYSYSYRQAVIDGYLVDFEPPFEIVTELNSEGIKWQKGEKPTVYDLATGEIVDLAELEDDLKFEIDDFNKRVLNENFNREVVKKLVEYLDPEGEEKTLIFAARDSHADTVVDLLKEEFENIGVDLHDKAIVKITGSVYNNEQLTRDFKYEKYPNIVVTVDLLSTGVDVRPICNIVFLRRVKSRILYEQMLGRATRLCPEIGKESFRIFDAVKQYEAMEEFTTMKPVSNPSFTFKQLTDELDKIRNDDILRKQADVISAKLNRKLKKMSEEQKETFAFYSREVSVEDFMKTLKEKKGQDLYGFIKEHVDLWDFLDQKVYKPIPQFISDHPDQVREVRRGYGNASKPEDYIEGFKTFIEDNKNTIDAIRIICNRPQDLDRKSLKELKLLLDEKGYTESHLNTAWKSTKNVDIAADIIAYIRTLSLGTDLISHEQRIKNAIAKIKQKKSFNAIQTKWIDRFEKQLLAESVLTKKDLDLKPFIDEGGFKRLDKIFNYELEPLIAELNTELYA</sequence>
<dbReference type="Pfam" id="PF13643">
    <property type="entry name" value="DUF4145"/>
    <property type="match status" value="1"/>
</dbReference>
<dbReference type="AlphaFoldDB" id="A0A0J7LP19"/>
<dbReference type="SUPFAM" id="SSF52540">
    <property type="entry name" value="P-loop containing nucleoside triphosphate hydrolases"/>
    <property type="match status" value="1"/>
</dbReference>
<dbReference type="PROSITE" id="PS51194">
    <property type="entry name" value="HELICASE_CTER"/>
    <property type="match status" value="1"/>
</dbReference>
<dbReference type="PANTHER" id="PTHR47396">
    <property type="entry name" value="TYPE I RESTRICTION ENZYME ECOKI R PROTEIN"/>
    <property type="match status" value="1"/>
</dbReference>
<feature type="coiled-coil region" evidence="1">
    <location>
        <begin position="143"/>
        <end position="170"/>
    </location>
</feature>
<accession>A0A0J7LP19</accession>
<dbReference type="CDD" id="cd18032">
    <property type="entry name" value="DEXHc_RE_I_III_res"/>
    <property type="match status" value="1"/>
</dbReference>
<evidence type="ECO:0000313" key="5">
    <source>
        <dbReference type="Proteomes" id="UP000035900"/>
    </source>
</evidence>
<keyword evidence="5" id="KW-1185">Reference proteome</keyword>
<dbReference type="Proteomes" id="UP000035900">
    <property type="component" value="Unassembled WGS sequence"/>
</dbReference>
<evidence type="ECO:0000313" key="4">
    <source>
        <dbReference type="EMBL" id="KMQ70825.1"/>
    </source>
</evidence>
<dbReference type="Pfam" id="PF00271">
    <property type="entry name" value="Helicase_C"/>
    <property type="match status" value="1"/>
</dbReference>
<gene>
    <name evidence="4" type="ORF">ACM44_09305</name>
</gene>
<dbReference type="InterPro" id="IPR006935">
    <property type="entry name" value="Helicase/UvrB_N"/>
</dbReference>
<dbReference type="InterPro" id="IPR014001">
    <property type="entry name" value="Helicase_ATP-bd"/>
</dbReference>
<dbReference type="Gene3D" id="3.40.50.300">
    <property type="entry name" value="P-loop containing nucleotide triphosphate hydrolases"/>
    <property type="match status" value="2"/>
</dbReference>
<dbReference type="GO" id="GO:0016787">
    <property type="term" value="F:hydrolase activity"/>
    <property type="evidence" value="ECO:0007669"/>
    <property type="project" value="InterPro"/>
</dbReference>
<dbReference type="InterPro" id="IPR025285">
    <property type="entry name" value="DUF4145"/>
</dbReference>
<protein>
    <submittedName>
        <fullName evidence="4">Restriction endonuclease subunit R</fullName>
    </submittedName>
</protein>
<dbReference type="PANTHER" id="PTHR47396:SF1">
    <property type="entry name" value="ATP-DEPENDENT HELICASE IRC3-RELATED"/>
    <property type="match status" value="1"/>
</dbReference>
<name>A0A0J7LP19_9FLAO</name>
<keyword evidence="4" id="KW-0255">Endonuclease</keyword>
<keyword evidence="1" id="KW-0175">Coiled coil</keyword>
<dbReference type="SMART" id="SM00487">
    <property type="entry name" value="DEXDc"/>
    <property type="match status" value="1"/>
</dbReference>
<dbReference type="GO" id="GO:0003677">
    <property type="term" value="F:DNA binding"/>
    <property type="evidence" value="ECO:0007669"/>
    <property type="project" value="InterPro"/>
</dbReference>
<dbReference type="GO" id="GO:0004519">
    <property type="term" value="F:endonuclease activity"/>
    <property type="evidence" value="ECO:0007669"/>
    <property type="project" value="UniProtKB-KW"/>
</dbReference>
<dbReference type="GO" id="GO:0005524">
    <property type="term" value="F:ATP binding"/>
    <property type="evidence" value="ECO:0007669"/>
    <property type="project" value="InterPro"/>
</dbReference>
<evidence type="ECO:0000259" key="2">
    <source>
        <dbReference type="PROSITE" id="PS51192"/>
    </source>
</evidence>
<feature type="domain" description="Helicase ATP-binding" evidence="2">
    <location>
        <begin position="388"/>
        <end position="571"/>
    </location>
</feature>
<dbReference type="InterPro" id="IPR001650">
    <property type="entry name" value="Helicase_C-like"/>
</dbReference>
<reference evidence="4 5" key="1">
    <citation type="journal article" date="2004" name="Int. J. Syst. Evol. Microbiol.">
        <title>Kaistella koreensis gen. nov., sp. nov., a novel member of the Chryseobacterium-Bergeyella-Riemerella branch.</title>
        <authorList>
            <person name="Kim M.K."/>
            <person name="Im W.T."/>
            <person name="Shin Y.K."/>
            <person name="Lim J.H."/>
            <person name="Kim S.H."/>
            <person name="Lee B.C."/>
            <person name="Park M.Y."/>
            <person name="Lee K.Y."/>
            <person name="Lee S.T."/>
        </authorList>
    </citation>
    <scope>NUCLEOTIDE SEQUENCE [LARGE SCALE GENOMIC DNA]</scope>
    <source>
        <strain evidence="4 5">CCUG 49689</strain>
    </source>
</reference>
<evidence type="ECO:0000259" key="3">
    <source>
        <dbReference type="PROSITE" id="PS51194"/>
    </source>
</evidence>
<dbReference type="Pfam" id="PF08463">
    <property type="entry name" value="EcoEI_R_C"/>
    <property type="match status" value="1"/>
</dbReference>
<evidence type="ECO:0000256" key="1">
    <source>
        <dbReference type="SAM" id="Coils"/>
    </source>
</evidence>
<dbReference type="CDD" id="cd18799">
    <property type="entry name" value="SF2_C_EcoAI-like"/>
    <property type="match status" value="1"/>
</dbReference>
<dbReference type="EMBL" id="LFNG01000012">
    <property type="protein sequence ID" value="KMQ70825.1"/>
    <property type="molecule type" value="Genomic_DNA"/>
</dbReference>
<dbReference type="STRING" id="1304281.ACM44_09305"/>
<organism evidence="4 5">
    <name type="scientific">Chryseobacterium koreense CCUG 49689</name>
    <dbReference type="NCBI Taxonomy" id="1304281"/>
    <lineage>
        <taxon>Bacteria</taxon>
        <taxon>Pseudomonadati</taxon>
        <taxon>Bacteroidota</taxon>
        <taxon>Flavobacteriia</taxon>
        <taxon>Flavobacteriales</taxon>
        <taxon>Weeksellaceae</taxon>
        <taxon>Chryseobacterium group</taxon>
        <taxon>Chryseobacterium</taxon>
    </lineage>
</organism>
<dbReference type="RefSeq" id="WP_048499769.1">
    <property type="nucleotide sequence ID" value="NZ_LFNG01000012.1"/>
</dbReference>
<dbReference type="Gene3D" id="3.90.1570.30">
    <property type="match status" value="1"/>
</dbReference>
<dbReference type="PATRIC" id="fig|1304281.5.peg.2002"/>
<dbReference type="NCBIfam" id="NF008521">
    <property type="entry name" value="PRK11448.1"/>
    <property type="match status" value="1"/>
</dbReference>
<dbReference type="GO" id="GO:0006304">
    <property type="term" value="P:DNA modification"/>
    <property type="evidence" value="ECO:0007669"/>
    <property type="project" value="InterPro"/>
</dbReference>
<dbReference type="InterPro" id="IPR027417">
    <property type="entry name" value="P-loop_NTPase"/>
</dbReference>
<keyword evidence="4" id="KW-0540">Nuclease</keyword>
<keyword evidence="4" id="KW-0378">Hydrolase</keyword>
<feature type="domain" description="Helicase C-terminal" evidence="3">
    <location>
        <begin position="645"/>
        <end position="801"/>
    </location>
</feature>
<dbReference type="InterPro" id="IPR050742">
    <property type="entry name" value="Helicase_Restrict-Modif_Enz"/>
</dbReference>
<dbReference type="PROSITE" id="PS51192">
    <property type="entry name" value="HELICASE_ATP_BIND_1"/>
    <property type="match status" value="1"/>
</dbReference>
<dbReference type="Pfam" id="PF04851">
    <property type="entry name" value="ResIII"/>
    <property type="match status" value="1"/>
</dbReference>
<dbReference type="InterPro" id="IPR013670">
    <property type="entry name" value="EcoEI_R_C_dom"/>
</dbReference>
<dbReference type="OrthoDB" id="9759819at2"/>
<proteinExistence type="predicted"/>
<dbReference type="GO" id="GO:0005829">
    <property type="term" value="C:cytosol"/>
    <property type="evidence" value="ECO:0007669"/>
    <property type="project" value="TreeGrafter"/>
</dbReference>
<comment type="caution">
    <text evidence="4">The sequence shown here is derived from an EMBL/GenBank/DDBJ whole genome shotgun (WGS) entry which is preliminary data.</text>
</comment>